<comment type="caution">
    <text evidence="1">The sequence shown here is derived from an EMBL/GenBank/DDBJ whole genome shotgun (WGS) entry which is preliminary data.</text>
</comment>
<protein>
    <submittedName>
        <fullName evidence="1">Uncharacterized protein</fullName>
    </submittedName>
</protein>
<proteinExistence type="predicted"/>
<dbReference type="Proteomes" id="UP000821865">
    <property type="component" value="Chromosome 4"/>
</dbReference>
<dbReference type="EMBL" id="CM023473">
    <property type="protein sequence ID" value="KAH7953889.1"/>
    <property type="molecule type" value="Genomic_DNA"/>
</dbReference>
<name>A0ACB8CXN9_DERSI</name>
<evidence type="ECO:0000313" key="2">
    <source>
        <dbReference type="Proteomes" id="UP000821865"/>
    </source>
</evidence>
<gene>
    <name evidence="1" type="ORF">HPB49_013707</name>
</gene>
<organism evidence="1 2">
    <name type="scientific">Dermacentor silvarum</name>
    <name type="common">Tick</name>
    <dbReference type="NCBI Taxonomy" id="543639"/>
    <lineage>
        <taxon>Eukaryota</taxon>
        <taxon>Metazoa</taxon>
        <taxon>Ecdysozoa</taxon>
        <taxon>Arthropoda</taxon>
        <taxon>Chelicerata</taxon>
        <taxon>Arachnida</taxon>
        <taxon>Acari</taxon>
        <taxon>Parasitiformes</taxon>
        <taxon>Ixodida</taxon>
        <taxon>Ixodoidea</taxon>
        <taxon>Ixodidae</taxon>
        <taxon>Rhipicephalinae</taxon>
        <taxon>Dermacentor</taxon>
    </lineage>
</organism>
<evidence type="ECO:0000313" key="1">
    <source>
        <dbReference type="EMBL" id="KAH7953889.1"/>
    </source>
</evidence>
<reference evidence="1" key="1">
    <citation type="submission" date="2020-05" db="EMBL/GenBank/DDBJ databases">
        <title>Large-scale comparative analyses of tick genomes elucidate their genetic diversity and vector capacities.</title>
        <authorList>
            <person name="Jia N."/>
            <person name="Wang J."/>
            <person name="Shi W."/>
            <person name="Du L."/>
            <person name="Sun Y."/>
            <person name="Zhan W."/>
            <person name="Jiang J."/>
            <person name="Wang Q."/>
            <person name="Zhang B."/>
            <person name="Ji P."/>
            <person name="Sakyi L.B."/>
            <person name="Cui X."/>
            <person name="Yuan T."/>
            <person name="Jiang B."/>
            <person name="Yang W."/>
            <person name="Lam T.T.-Y."/>
            <person name="Chang Q."/>
            <person name="Ding S."/>
            <person name="Wang X."/>
            <person name="Zhu J."/>
            <person name="Ruan X."/>
            <person name="Zhao L."/>
            <person name="Wei J."/>
            <person name="Que T."/>
            <person name="Du C."/>
            <person name="Cheng J."/>
            <person name="Dai P."/>
            <person name="Han X."/>
            <person name="Huang E."/>
            <person name="Gao Y."/>
            <person name="Liu J."/>
            <person name="Shao H."/>
            <person name="Ye R."/>
            <person name="Li L."/>
            <person name="Wei W."/>
            <person name="Wang X."/>
            <person name="Wang C."/>
            <person name="Yang T."/>
            <person name="Huo Q."/>
            <person name="Li W."/>
            <person name="Guo W."/>
            <person name="Chen H."/>
            <person name="Zhou L."/>
            <person name="Ni X."/>
            <person name="Tian J."/>
            <person name="Zhou Y."/>
            <person name="Sheng Y."/>
            <person name="Liu T."/>
            <person name="Pan Y."/>
            <person name="Xia L."/>
            <person name="Li J."/>
            <person name="Zhao F."/>
            <person name="Cao W."/>
        </authorList>
    </citation>
    <scope>NUCLEOTIDE SEQUENCE</scope>
    <source>
        <strain evidence="1">Dsil-2018</strain>
    </source>
</reference>
<accession>A0ACB8CXN9</accession>
<sequence length="107" mass="12007">MAKMYPCAVLGCKSADWENETTRHRLPHDDALRNAWLERIGVSAESKRNGDLRVCGRHFRAEDYHHNPRLLQELGCEQQAQLLSRVVGVDLDLAGDGRCDSPGHSAK</sequence>
<keyword evidence="2" id="KW-1185">Reference proteome</keyword>